<dbReference type="Proteomes" id="UP000839052">
    <property type="component" value="Chromosome"/>
</dbReference>
<reference evidence="3 4" key="1">
    <citation type="submission" date="2021-10" db="EMBL/GenBank/DDBJ databases">
        <authorList>
            <person name="Koch H."/>
        </authorList>
    </citation>
    <scope>NUCLEOTIDE SEQUENCE [LARGE SCALE GENOMIC DNA]</scope>
    <source>
        <strain evidence="3">6680</strain>
    </source>
</reference>
<proteinExistence type="predicted"/>
<keyword evidence="4" id="KW-1185">Reference proteome</keyword>
<feature type="transmembrane region" description="Helical" evidence="2">
    <location>
        <begin position="85"/>
        <end position="103"/>
    </location>
</feature>
<sequence length="116" mass="12473">MSPMAQIEEKDLTGEDGDLTADSAPRLEAPPPTLEPFNLTREQEKVRGRIAEGLLMMLGVILLFAFLTLWVYGTTFSDLENLMTIIFAPVITLVGTATGYYFGNKTSQNGASGGGA</sequence>
<organism evidence="3 4">
    <name type="scientific">Candidatus Nitrotoga arctica</name>
    <dbReference type="NCBI Taxonomy" id="453162"/>
    <lineage>
        <taxon>Bacteria</taxon>
        <taxon>Pseudomonadati</taxon>
        <taxon>Pseudomonadota</taxon>
        <taxon>Betaproteobacteria</taxon>
        <taxon>Nitrosomonadales</taxon>
        <taxon>Gallionellaceae</taxon>
        <taxon>Candidatus Nitrotoga</taxon>
    </lineage>
</organism>
<evidence type="ECO:0000256" key="1">
    <source>
        <dbReference type="SAM" id="MobiDB-lite"/>
    </source>
</evidence>
<dbReference type="EMBL" id="OU912926">
    <property type="protein sequence ID" value="CAG9934236.1"/>
    <property type="molecule type" value="Genomic_DNA"/>
</dbReference>
<evidence type="ECO:0000313" key="3">
    <source>
        <dbReference type="EMBL" id="CAG9934236.1"/>
    </source>
</evidence>
<keyword evidence="2" id="KW-0812">Transmembrane</keyword>
<feature type="region of interest" description="Disordered" evidence="1">
    <location>
        <begin position="1"/>
        <end position="40"/>
    </location>
</feature>
<gene>
    <name evidence="3" type="ORF">NTG6680_2987</name>
</gene>
<evidence type="ECO:0000313" key="4">
    <source>
        <dbReference type="Proteomes" id="UP000839052"/>
    </source>
</evidence>
<keyword evidence="2" id="KW-1133">Transmembrane helix</keyword>
<accession>A0ABN8AN82</accession>
<name>A0ABN8AN82_9PROT</name>
<evidence type="ECO:0000256" key="2">
    <source>
        <dbReference type="SAM" id="Phobius"/>
    </source>
</evidence>
<keyword evidence="2" id="KW-0472">Membrane</keyword>
<protein>
    <submittedName>
        <fullName evidence="3">Uncharacterized protein</fullName>
    </submittedName>
</protein>
<feature type="transmembrane region" description="Helical" evidence="2">
    <location>
        <begin position="54"/>
        <end position="73"/>
    </location>
</feature>